<dbReference type="PROSITE" id="PS51257">
    <property type="entry name" value="PROKAR_LIPOPROTEIN"/>
    <property type="match status" value="1"/>
</dbReference>
<proteinExistence type="predicted"/>
<name>A0A8S0FCU3_ECOLX</name>
<feature type="signal peptide" evidence="1">
    <location>
        <begin position="1"/>
        <end position="20"/>
    </location>
</feature>
<evidence type="ECO:0000313" key="2">
    <source>
        <dbReference type="EMBL" id="BBU78645.1"/>
    </source>
</evidence>
<dbReference type="InterPro" id="IPR014118">
    <property type="entry name" value="T4SS_TraV"/>
</dbReference>
<gene>
    <name evidence="2" type="primary">traV</name>
    <name evidence="2" type="ORF">EIMP300_00450</name>
</gene>
<dbReference type="AlphaFoldDB" id="A0A8S0FCU3"/>
<feature type="chain" id="PRO_5035901883" evidence="1">
    <location>
        <begin position="21"/>
        <end position="175"/>
    </location>
</feature>
<dbReference type="NCBIfam" id="TIGR02747">
    <property type="entry name" value="TraV"/>
    <property type="match status" value="1"/>
</dbReference>
<protein>
    <submittedName>
        <fullName evidence="2">Conjugal transfer protein TraV</fullName>
    </submittedName>
</protein>
<reference evidence="2 3" key="1">
    <citation type="submission" date="2020-01" db="EMBL/GenBank/DDBJ databases">
        <title>Dynamics of blaIMP-6 dissemination in carbapenem resistant Enterobacteriacea isolated from regional surveillance in Osaka, Japan.</title>
        <authorList>
            <person name="Abe R."/>
            <person name="Akeda Y."/>
            <person name="Sugawara Y."/>
            <person name="Yamamoto N."/>
            <person name="Tomono K."/>
            <person name="Takeuchi D."/>
            <person name="Kawahara R."/>
            <person name="Hamada S."/>
        </authorList>
    </citation>
    <scope>NUCLEOTIDE SEQUENCE [LARGE SCALE GENOMIC DNA]</scope>
    <source>
        <strain evidence="2 3">E300</strain>
    </source>
</reference>
<dbReference type="Proteomes" id="UP000467488">
    <property type="component" value="Chromosome"/>
</dbReference>
<evidence type="ECO:0000313" key="3">
    <source>
        <dbReference type="Proteomes" id="UP000467488"/>
    </source>
</evidence>
<keyword evidence="1" id="KW-0732">Signal</keyword>
<organism evidence="2 3">
    <name type="scientific">Escherichia coli</name>
    <dbReference type="NCBI Taxonomy" id="562"/>
    <lineage>
        <taxon>Bacteria</taxon>
        <taxon>Pseudomonadati</taxon>
        <taxon>Pseudomonadota</taxon>
        <taxon>Gammaproteobacteria</taxon>
        <taxon>Enterobacterales</taxon>
        <taxon>Enterobacteriaceae</taxon>
        <taxon>Escherichia</taxon>
    </lineage>
</organism>
<dbReference type="Pfam" id="PF09676">
    <property type="entry name" value="TraV"/>
    <property type="match status" value="1"/>
</dbReference>
<dbReference type="EMBL" id="AP022360">
    <property type="protein sequence ID" value="BBU78645.1"/>
    <property type="molecule type" value="Genomic_DNA"/>
</dbReference>
<accession>A0A8S0FCU3</accession>
<evidence type="ECO:0000256" key="1">
    <source>
        <dbReference type="SAM" id="SignalP"/>
    </source>
</evidence>
<sequence length="175" mass="18972">MKQISLFIPLLGTLLLSGCAGTSTEFECNATTSDTCMTMEQANEKAKKLEQSSEAKPVAASLPRLAEGNFRTMPVQTITATTPSGSRPAVTALPEQKLLAPRPLFTAAREVKTIVPVSSVAPVTPPRPLRTGEQTAALWIAPYIDNQDVYHQPSSVFFGLLNRLRGENHVLINWP</sequence>
<dbReference type="NCBIfam" id="NF010293">
    <property type="entry name" value="PRK13733.1"/>
    <property type="match status" value="1"/>
</dbReference>